<evidence type="ECO:0000256" key="1">
    <source>
        <dbReference type="ARBA" id="ARBA00005721"/>
    </source>
</evidence>
<reference evidence="4" key="1">
    <citation type="submission" date="2017-02" db="EMBL/GenBank/DDBJ databases">
        <authorList>
            <person name="Varghese N."/>
            <person name="Submissions S."/>
        </authorList>
    </citation>
    <scope>NUCLEOTIDE SEQUENCE [LARGE SCALE GENOMIC DNA]</scope>
    <source>
        <strain evidence="4">ATCC BAA-73</strain>
    </source>
</reference>
<sequence>MKIVDRIIILVFTIILIFVSLGMMLSAFELIPQSYITNFVMQYYGRVEVGIIGLIFFIISIRILHPLFSKNKKPNAIVQETSLGQVQLSLVAIDALVKKVVIQTRGVKELKSDLEVSEDGLRVVLEVIVTPDINIPELTEELQEQISEYLDQTTGIMVSQIEILVDNIAQDSNLRVE</sequence>
<evidence type="ECO:0000313" key="4">
    <source>
        <dbReference type="Proteomes" id="UP000190625"/>
    </source>
</evidence>
<dbReference type="EMBL" id="FUWM01000017">
    <property type="protein sequence ID" value="SJZ85652.1"/>
    <property type="molecule type" value="Genomic_DNA"/>
</dbReference>
<dbReference type="AlphaFoldDB" id="A0A1T4P2L7"/>
<dbReference type="Pfam" id="PF03780">
    <property type="entry name" value="Asp23"/>
    <property type="match status" value="1"/>
</dbReference>
<protein>
    <submittedName>
        <fullName evidence="3">Asp23 family, cell envelope-related function</fullName>
    </submittedName>
</protein>
<dbReference type="NCBIfam" id="NF033218">
    <property type="entry name" value="anchor_AmaP"/>
    <property type="match status" value="1"/>
</dbReference>
<keyword evidence="2" id="KW-1133">Transmembrane helix</keyword>
<keyword evidence="4" id="KW-1185">Reference proteome</keyword>
<dbReference type="Proteomes" id="UP000190625">
    <property type="component" value="Unassembled WGS sequence"/>
</dbReference>
<keyword evidence="2" id="KW-0812">Transmembrane</keyword>
<feature type="transmembrane region" description="Helical" evidence="2">
    <location>
        <begin position="7"/>
        <end position="31"/>
    </location>
</feature>
<name>A0A1T4P2L7_9FIRM</name>
<feature type="transmembrane region" description="Helical" evidence="2">
    <location>
        <begin position="43"/>
        <end position="64"/>
    </location>
</feature>
<keyword evidence="2" id="KW-0472">Membrane</keyword>
<organism evidence="3 4">
    <name type="scientific">Selenihalanaerobacter shriftii</name>
    <dbReference type="NCBI Taxonomy" id="142842"/>
    <lineage>
        <taxon>Bacteria</taxon>
        <taxon>Bacillati</taxon>
        <taxon>Bacillota</taxon>
        <taxon>Clostridia</taxon>
        <taxon>Halanaerobiales</taxon>
        <taxon>Halobacteroidaceae</taxon>
        <taxon>Selenihalanaerobacter</taxon>
    </lineage>
</organism>
<comment type="similarity">
    <text evidence="1">Belongs to the asp23 family.</text>
</comment>
<proteinExistence type="inferred from homology"/>
<evidence type="ECO:0000256" key="2">
    <source>
        <dbReference type="SAM" id="Phobius"/>
    </source>
</evidence>
<dbReference type="InterPro" id="IPR005531">
    <property type="entry name" value="Asp23"/>
</dbReference>
<evidence type="ECO:0000313" key="3">
    <source>
        <dbReference type="EMBL" id="SJZ85652.1"/>
    </source>
</evidence>
<accession>A0A1T4P2L7</accession>
<dbReference type="STRING" id="142842.SAMN02745118_02015"/>
<dbReference type="RefSeq" id="WP_078810451.1">
    <property type="nucleotide sequence ID" value="NZ_FUWM01000017.1"/>
</dbReference>
<gene>
    <name evidence="3" type="ORF">SAMN02745118_02015</name>
</gene>
<dbReference type="OrthoDB" id="1679795at2"/>